<dbReference type="Proteomes" id="UP000660611">
    <property type="component" value="Unassembled WGS sequence"/>
</dbReference>
<dbReference type="AlphaFoldDB" id="A0A919PJZ6"/>
<organism evidence="2 3">
    <name type="scientific">Dactylosporangium siamense</name>
    <dbReference type="NCBI Taxonomy" id="685454"/>
    <lineage>
        <taxon>Bacteria</taxon>
        <taxon>Bacillati</taxon>
        <taxon>Actinomycetota</taxon>
        <taxon>Actinomycetes</taxon>
        <taxon>Micromonosporales</taxon>
        <taxon>Micromonosporaceae</taxon>
        <taxon>Dactylosporangium</taxon>
    </lineage>
</organism>
<feature type="compositionally biased region" description="Basic and acidic residues" evidence="1">
    <location>
        <begin position="1"/>
        <end position="10"/>
    </location>
</feature>
<keyword evidence="3" id="KW-1185">Reference proteome</keyword>
<comment type="caution">
    <text evidence="2">The sequence shown here is derived from an EMBL/GenBank/DDBJ whole genome shotgun (WGS) entry which is preliminary data.</text>
</comment>
<evidence type="ECO:0008006" key="4">
    <source>
        <dbReference type="Google" id="ProtNLM"/>
    </source>
</evidence>
<evidence type="ECO:0000313" key="2">
    <source>
        <dbReference type="EMBL" id="GIG43383.1"/>
    </source>
</evidence>
<evidence type="ECO:0000256" key="1">
    <source>
        <dbReference type="SAM" id="MobiDB-lite"/>
    </source>
</evidence>
<dbReference type="EMBL" id="BONQ01000024">
    <property type="protein sequence ID" value="GIG43383.1"/>
    <property type="molecule type" value="Genomic_DNA"/>
</dbReference>
<proteinExistence type="predicted"/>
<name>A0A919PJZ6_9ACTN</name>
<gene>
    <name evidence="2" type="ORF">Dsi01nite_014240</name>
</gene>
<feature type="region of interest" description="Disordered" evidence="1">
    <location>
        <begin position="1"/>
        <end position="23"/>
    </location>
</feature>
<evidence type="ECO:0000313" key="3">
    <source>
        <dbReference type="Proteomes" id="UP000660611"/>
    </source>
</evidence>
<protein>
    <recommendedName>
        <fullName evidence="4">Smu12A</fullName>
    </recommendedName>
</protein>
<sequence>MRRGEWRPRAEQPPPATDAPAWIGGALPEGWFTGPAEITIDRDEITIVGRLSEPTLADDASDGDRAAAEQGRIAGFRETTRDQRIGIAQQLERRYQRKVAWGVRVGETRELFTTFSAPVMTRLRQAERQVLDTLVDSGVARSRSEALAWCVALVGQHTESWLAELRQAMTQVEELRKQGPTV</sequence>
<dbReference type="RefSeq" id="WP_203845252.1">
    <property type="nucleotide sequence ID" value="NZ_BAAAVW010000004.1"/>
</dbReference>
<accession>A0A919PJZ6</accession>
<reference evidence="2" key="1">
    <citation type="submission" date="2021-01" db="EMBL/GenBank/DDBJ databases">
        <title>Whole genome shotgun sequence of Dactylosporangium siamense NBRC 106093.</title>
        <authorList>
            <person name="Komaki H."/>
            <person name="Tamura T."/>
        </authorList>
    </citation>
    <scope>NUCLEOTIDE SEQUENCE</scope>
    <source>
        <strain evidence="2">NBRC 106093</strain>
    </source>
</reference>